<dbReference type="SUPFAM" id="SSF46689">
    <property type="entry name" value="Homeodomain-like"/>
    <property type="match status" value="1"/>
</dbReference>
<name>A0ABQ4S5I5_9HYPH</name>
<keyword evidence="2" id="KW-0229">DNA integration</keyword>
<dbReference type="PROSITE" id="PS51736">
    <property type="entry name" value="RECOMBINASES_3"/>
    <property type="match status" value="1"/>
</dbReference>
<evidence type="ECO:0000256" key="1">
    <source>
        <dbReference type="ARBA" id="ARBA00009913"/>
    </source>
</evidence>
<evidence type="ECO:0000256" key="2">
    <source>
        <dbReference type="ARBA" id="ARBA00022908"/>
    </source>
</evidence>
<dbReference type="SMART" id="SM00857">
    <property type="entry name" value="Resolvase"/>
    <property type="match status" value="1"/>
</dbReference>
<reference evidence="6" key="1">
    <citation type="journal article" date="2021" name="Front. Microbiol.">
        <title>Comprehensive Comparative Genomics and Phenotyping of Methylobacterium Species.</title>
        <authorList>
            <person name="Alessa O."/>
            <person name="Ogura Y."/>
            <person name="Fujitani Y."/>
            <person name="Takami H."/>
            <person name="Hayashi T."/>
            <person name="Sahin N."/>
            <person name="Tani A."/>
        </authorList>
    </citation>
    <scope>NUCLEOTIDE SEQUENCE</scope>
    <source>
        <strain evidence="6">DSM 19015</strain>
    </source>
</reference>
<comment type="similarity">
    <text evidence="1">Belongs to the site-specific recombinase resolvase family.</text>
</comment>
<accession>A0ABQ4S5I5</accession>
<dbReference type="InterPro" id="IPR006118">
    <property type="entry name" value="Recombinase_CS"/>
</dbReference>
<dbReference type="Pfam" id="PF00239">
    <property type="entry name" value="Resolvase"/>
    <property type="match status" value="1"/>
</dbReference>
<dbReference type="CDD" id="cd03768">
    <property type="entry name" value="SR_ResInv"/>
    <property type="match status" value="1"/>
</dbReference>
<gene>
    <name evidence="6" type="primary">hin_3</name>
    <name evidence="6" type="ORF">OCOJLMKI_4890</name>
</gene>
<dbReference type="InterPro" id="IPR009057">
    <property type="entry name" value="Homeodomain-like_sf"/>
</dbReference>
<dbReference type="InterPro" id="IPR006119">
    <property type="entry name" value="Resolv_N"/>
</dbReference>
<dbReference type="Gene3D" id="3.40.50.1390">
    <property type="entry name" value="Resolvase, N-terminal catalytic domain"/>
    <property type="match status" value="1"/>
</dbReference>
<dbReference type="SUPFAM" id="SSF53041">
    <property type="entry name" value="Resolvase-like"/>
    <property type="match status" value="1"/>
</dbReference>
<dbReference type="RefSeq" id="WP_238246713.1">
    <property type="nucleotide sequence ID" value="NZ_BPQP01000099.1"/>
</dbReference>
<dbReference type="Pfam" id="PF02796">
    <property type="entry name" value="HTH_7"/>
    <property type="match status" value="1"/>
</dbReference>
<evidence type="ECO:0000256" key="4">
    <source>
        <dbReference type="ARBA" id="ARBA00023172"/>
    </source>
</evidence>
<organism evidence="6 7">
    <name type="scientific">Methylobacterium iners</name>
    <dbReference type="NCBI Taxonomy" id="418707"/>
    <lineage>
        <taxon>Bacteria</taxon>
        <taxon>Pseudomonadati</taxon>
        <taxon>Pseudomonadota</taxon>
        <taxon>Alphaproteobacteria</taxon>
        <taxon>Hyphomicrobiales</taxon>
        <taxon>Methylobacteriaceae</taxon>
        <taxon>Methylobacterium</taxon>
    </lineage>
</organism>
<evidence type="ECO:0000259" key="5">
    <source>
        <dbReference type="PROSITE" id="PS51736"/>
    </source>
</evidence>
<sequence length="213" mass="22996">MLIGYMRVSTGDQSLDLQRDALEEAGCERVFEDVASGAVISRPGLSRALDHARSGDTIVVWKLDRIGRSLAHVVQLVSELRDRGIGFRVITGDIDTTSSTGRLVFGIFATLAEFERDLIRERTRAGLAAARARGRRGGRPRSMTKAKLKTAMAMMADPENSARDVAEQLGVSLSTLYSYVDGKGQPKEGARQLLASATARRMGAQVMAEGAAE</sequence>
<feature type="domain" description="Resolvase/invertase-type recombinase catalytic" evidence="5">
    <location>
        <begin position="1"/>
        <end position="134"/>
    </location>
</feature>
<dbReference type="PROSITE" id="PS00398">
    <property type="entry name" value="RECOMBINASES_2"/>
    <property type="match status" value="1"/>
</dbReference>
<dbReference type="PANTHER" id="PTHR30461:SF2">
    <property type="entry name" value="SERINE RECOMBINASE PINE-RELATED"/>
    <property type="match status" value="1"/>
</dbReference>
<dbReference type="Proteomes" id="UP001055125">
    <property type="component" value="Unassembled WGS sequence"/>
</dbReference>
<proteinExistence type="inferred from homology"/>
<dbReference type="PANTHER" id="PTHR30461">
    <property type="entry name" value="DNA-INVERTASE FROM LAMBDOID PROPHAGE"/>
    <property type="match status" value="1"/>
</dbReference>
<keyword evidence="3" id="KW-0238">DNA-binding</keyword>
<dbReference type="InterPro" id="IPR036162">
    <property type="entry name" value="Resolvase-like_N_sf"/>
</dbReference>
<keyword evidence="7" id="KW-1185">Reference proteome</keyword>
<comment type="caution">
    <text evidence="6">The sequence shown here is derived from an EMBL/GenBank/DDBJ whole genome shotgun (WGS) entry which is preliminary data.</text>
</comment>
<dbReference type="InterPro" id="IPR006120">
    <property type="entry name" value="Resolvase_HTH_dom"/>
</dbReference>
<evidence type="ECO:0000256" key="3">
    <source>
        <dbReference type="ARBA" id="ARBA00023125"/>
    </source>
</evidence>
<dbReference type="Gene3D" id="1.10.10.60">
    <property type="entry name" value="Homeodomain-like"/>
    <property type="match status" value="1"/>
</dbReference>
<evidence type="ECO:0000313" key="7">
    <source>
        <dbReference type="Proteomes" id="UP001055125"/>
    </source>
</evidence>
<evidence type="ECO:0000313" key="6">
    <source>
        <dbReference type="EMBL" id="GJD97657.1"/>
    </source>
</evidence>
<reference evidence="6" key="2">
    <citation type="submission" date="2021-08" db="EMBL/GenBank/DDBJ databases">
        <authorList>
            <person name="Tani A."/>
            <person name="Ola A."/>
            <person name="Ogura Y."/>
            <person name="Katsura K."/>
            <person name="Hayashi T."/>
        </authorList>
    </citation>
    <scope>NUCLEOTIDE SEQUENCE</scope>
    <source>
        <strain evidence="6">DSM 19015</strain>
    </source>
</reference>
<keyword evidence="4" id="KW-0233">DNA recombination</keyword>
<dbReference type="InterPro" id="IPR050639">
    <property type="entry name" value="SSR_resolvase"/>
</dbReference>
<dbReference type="EMBL" id="BPQP01000099">
    <property type="protein sequence ID" value="GJD97657.1"/>
    <property type="molecule type" value="Genomic_DNA"/>
</dbReference>
<protein>
    <submittedName>
        <fullName evidence="6">DNA-invertase hin</fullName>
    </submittedName>
</protein>